<gene>
    <name evidence="1" type="ORF">D7322_21005</name>
</gene>
<reference evidence="1 2" key="1">
    <citation type="submission" date="2018-10" db="EMBL/GenBank/DDBJ databases">
        <title>Sphingobacterium sp. M05W1-28.</title>
        <authorList>
            <person name="Cai H."/>
        </authorList>
    </citation>
    <scope>NUCLEOTIDE SEQUENCE [LARGE SCALE GENOMIC DNA]</scope>
    <source>
        <strain evidence="1 2">M05W1-28</strain>
    </source>
</reference>
<proteinExistence type="predicted"/>
<accession>A0A420VTR0</accession>
<name>A0A420VTR0_9SPHI</name>
<organism evidence="1 2">
    <name type="scientific">Sphingobacterium puteale</name>
    <dbReference type="NCBI Taxonomy" id="2420510"/>
    <lineage>
        <taxon>Bacteria</taxon>
        <taxon>Pseudomonadati</taxon>
        <taxon>Bacteroidota</taxon>
        <taxon>Sphingobacteriia</taxon>
        <taxon>Sphingobacteriales</taxon>
        <taxon>Sphingobacteriaceae</taxon>
        <taxon>Sphingobacterium</taxon>
    </lineage>
</organism>
<evidence type="ECO:0000313" key="1">
    <source>
        <dbReference type="EMBL" id="RKO69746.1"/>
    </source>
</evidence>
<protein>
    <submittedName>
        <fullName evidence="1">Uncharacterized protein</fullName>
    </submittedName>
</protein>
<dbReference type="OrthoDB" id="713410at2"/>
<dbReference type="EMBL" id="RBWS01000017">
    <property type="protein sequence ID" value="RKO69746.1"/>
    <property type="molecule type" value="Genomic_DNA"/>
</dbReference>
<keyword evidence="2" id="KW-1185">Reference proteome</keyword>
<dbReference type="RefSeq" id="WP_121126195.1">
    <property type="nucleotide sequence ID" value="NZ_RBWS01000017.1"/>
</dbReference>
<evidence type="ECO:0000313" key="2">
    <source>
        <dbReference type="Proteomes" id="UP000282423"/>
    </source>
</evidence>
<sequence>MAWFSFTGTNQNDPSHYTLAPTQPSCPGTTSLCAIQATNNGSDRPVLSDPLKAEIQQALQNGQPTANVKMKD</sequence>
<dbReference type="AlphaFoldDB" id="A0A420VTR0"/>
<dbReference type="Proteomes" id="UP000282423">
    <property type="component" value="Unassembled WGS sequence"/>
</dbReference>
<comment type="caution">
    <text evidence="1">The sequence shown here is derived from an EMBL/GenBank/DDBJ whole genome shotgun (WGS) entry which is preliminary data.</text>
</comment>